<evidence type="ECO:0000313" key="2">
    <source>
        <dbReference type="EMBL" id="PKR87063.1"/>
    </source>
</evidence>
<dbReference type="Proteomes" id="UP000233440">
    <property type="component" value="Unassembled WGS sequence"/>
</dbReference>
<sequence length="132" mass="14555">MVRPYIPKVPLQPITSNNSLPPQSVHQNKSVSTPFTQHFNEALHNNSQKLTISKHASLRMEQRGIKIEEPLWDKIASKVSEAKQKGVNDSLVLVNDAALIVSAKNQTVITAMNKQEASSQIFTNITGAIIVD</sequence>
<organism evidence="2 3">
    <name type="scientific">Heyndrickxia camelliae</name>
    <dbReference type="NCBI Taxonomy" id="1707093"/>
    <lineage>
        <taxon>Bacteria</taxon>
        <taxon>Bacillati</taxon>
        <taxon>Bacillota</taxon>
        <taxon>Bacilli</taxon>
        <taxon>Bacillales</taxon>
        <taxon>Bacillaceae</taxon>
        <taxon>Heyndrickxia</taxon>
    </lineage>
</organism>
<keyword evidence="2" id="KW-0966">Cell projection</keyword>
<comment type="caution">
    <text evidence="2">The sequence shown here is derived from an EMBL/GenBank/DDBJ whole genome shotgun (WGS) entry which is preliminary data.</text>
</comment>
<protein>
    <submittedName>
        <fullName evidence="2">Flagellar protein</fullName>
    </submittedName>
</protein>
<keyword evidence="2" id="KW-0969">Cilium</keyword>
<name>A0A2N3LRA8_9BACI</name>
<feature type="region of interest" description="Disordered" evidence="1">
    <location>
        <begin position="9"/>
        <end position="30"/>
    </location>
</feature>
<keyword evidence="2" id="KW-0282">Flagellum</keyword>
<gene>
    <name evidence="2" type="ORF">CWO92_03125</name>
</gene>
<dbReference type="NCBIfam" id="TIGR02530">
    <property type="entry name" value="flg_new"/>
    <property type="match status" value="1"/>
</dbReference>
<keyword evidence="3" id="KW-1185">Reference proteome</keyword>
<reference evidence="2 3" key="1">
    <citation type="submission" date="2017-11" db="EMBL/GenBank/DDBJ databases">
        <title>Bacillus camelliae sp. nov., isolated from pu'er tea.</title>
        <authorList>
            <person name="Niu L."/>
        </authorList>
    </citation>
    <scope>NUCLEOTIDE SEQUENCE [LARGE SCALE GENOMIC DNA]</scope>
    <source>
        <strain evidence="2 3">7578-1</strain>
    </source>
</reference>
<dbReference type="OrthoDB" id="165650at2"/>
<evidence type="ECO:0000313" key="3">
    <source>
        <dbReference type="Proteomes" id="UP000233440"/>
    </source>
</evidence>
<dbReference type="Pfam" id="PF12611">
    <property type="entry name" value="Flagellar_put"/>
    <property type="match status" value="1"/>
</dbReference>
<dbReference type="RefSeq" id="WP_101352710.1">
    <property type="nucleotide sequence ID" value="NZ_PIQO01000001.1"/>
</dbReference>
<dbReference type="AlphaFoldDB" id="A0A2N3LRA8"/>
<dbReference type="EMBL" id="PIQO01000001">
    <property type="protein sequence ID" value="PKR87063.1"/>
    <property type="molecule type" value="Genomic_DNA"/>
</dbReference>
<evidence type="ECO:0000256" key="1">
    <source>
        <dbReference type="SAM" id="MobiDB-lite"/>
    </source>
</evidence>
<proteinExistence type="predicted"/>
<accession>A0A2N3LRA8</accession>
<dbReference type="InterPro" id="IPR013367">
    <property type="entry name" value="Flagellar_put"/>
</dbReference>
<feature type="compositionally biased region" description="Polar residues" evidence="1">
    <location>
        <begin position="13"/>
        <end position="30"/>
    </location>
</feature>